<evidence type="ECO:0000313" key="2">
    <source>
        <dbReference type="Proteomes" id="UP000830401"/>
    </source>
</evidence>
<name>A0ABY4G0T3_9BACT</name>
<accession>A0ABY4G0T3</accession>
<reference evidence="1" key="1">
    <citation type="submission" date="2022-04" db="EMBL/GenBank/DDBJ databases">
        <title>Hymenobacter sp. isolated from the air.</title>
        <authorList>
            <person name="Won M."/>
            <person name="Lee C.-M."/>
            <person name="Woen H.-Y."/>
            <person name="Kwon S.-W."/>
        </authorList>
    </citation>
    <scope>NUCLEOTIDE SEQUENCE</scope>
    <source>
        <strain evidence="1">5420S-77</strain>
    </source>
</reference>
<dbReference type="EMBL" id="CP095061">
    <property type="protein sequence ID" value="UOQ64294.1"/>
    <property type="molecule type" value="Genomic_DNA"/>
</dbReference>
<dbReference type="RefSeq" id="WP_245117982.1">
    <property type="nucleotide sequence ID" value="NZ_CP095061.1"/>
</dbReference>
<proteinExistence type="predicted"/>
<evidence type="ECO:0000313" key="1">
    <source>
        <dbReference type="EMBL" id="UOQ64294.1"/>
    </source>
</evidence>
<organism evidence="1 2">
    <name type="scientific">Hymenobacter volaticus</name>
    <dbReference type="NCBI Taxonomy" id="2932254"/>
    <lineage>
        <taxon>Bacteria</taxon>
        <taxon>Pseudomonadati</taxon>
        <taxon>Bacteroidota</taxon>
        <taxon>Cytophagia</taxon>
        <taxon>Cytophagales</taxon>
        <taxon>Hymenobacteraceae</taxon>
        <taxon>Hymenobacter</taxon>
    </lineage>
</organism>
<gene>
    <name evidence="1" type="ORF">MUN86_11860</name>
</gene>
<sequence length="271" mass="30967">MHTTKQDWLNDALAANGCFVSGHASTERFLGLKGKAEVRFAMLKDGTVVYFLTIRSPNPDYRAVYWKAFETNMLGWLRSVYQPIIQLFYSDDQETFDVFFPGKGSFRQLSFQGLADLVGKYNSHFVARPGTKKDINSSTNDIFQVWTRQYLSSSCVVADLDAFTFNMHQAVFYELKRVKESLQTWRPYVDDNRNYAALNRIARSHGGVAITLAYQPASDPVVAMHRNLDLQEQACIRGQVQLLDKEVVVRHPLSVDFSGLSYYTSTNKRQK</sequence>
<keyword evidence="2" id="KW-1185">Reference proteome</keyword>
<dbReference type="Proteomes" id="UP000830401">
    <property type="component" value="Chromosome"/>
</dbReference>
<protein>
    <submittedName>
        <fullName evidence="1">Uncharacterized protein</fullName>
    </submittedName>
</protein>